<evidence type="ECO:0000256" key="11">
    <source>
        <dbReference type="ARBA" id="ARBA00022989"/>
    </source>
</evidence>
<name>A0A343DSA2_9BIVA</name>
<feature type="transmembrane region" description="Helical" evidence="18">
    <location>
        <begin position="70"/>
        <end position="92"/>
    </location>
</feature>
<keyword evidence="9" id="KW-1278">Translocase</keyword>
<dbReference type="InterPro" id="IPR050175">
    <property type="entry name" value="Complex_I_Subunit_2"/>
</dbReference>
<evidence type="ECO:0000256" key="18">
    <source>
        <dbReference type="SAM" id="Phobius"/>
    </source>
</evidence>
<feature type="transmembrane region" description="Helical" evidence="18">
    <location>
        <begin position="240"/>
        <end position="260"/>
    </location>
</feature>
<evidence type="ECO:0000256" key="17">
    <source>
        <dbReference type="ARBA" id="ARBA00049551"/>
    </source>
</evidence>
<keyword evidence="13" id="KW-0830">Ubiquinone</keyword>
<organism evidence="20">
    <name type="scientific">Modiolus kurilensis</name>
    <dbReference type="NCBI Taxonomy" id="1647520"/>
    <lineage>
        <taxon>Eukaryota</taxon>
        <taxon>Metazoa</taxon>
        <taxon>Spiralia</taxon>
        <taxon>Lophotrochozoa</taxon>
        <taxon>Mollusca</taxon>
        <taxon>Bivalvia</taxon>
        <taxon>Autobranchia</taxon>
        <taxon>Pteriomorphia</taxon>
        <taxon>Mytilida</taxon>
        <taxon>Mytiloidea</taxon>
        <taxon>Mytilidae</taxon>
        <taxon>Modiolinae</taxon>
        <taxon>Modiolus</taxon>
    </lineage>
</organism>
<proteinExistence type="inferred from homology"/>
<evidence type="ECO:0000256" key="5">
    <source>
        <dbReference type="ARBA" id="ARBA00022448"/>
    </source>
</evidence>
<keyword evidence="7 18" id="KW-0812">Transmembrane</keyword>
<keyword evidence="14 20" id="KW-0496">Mitochondrion</keyword>
<evidence type="ECO:0000256" key="4">
    <source>
        <dbReference type="ARBA" id="ARBA00021008"/>
    </source>
</evidence>
<dbReference type="PANTHER" id="PTHR46552">
    <property type="entry name" value="NADH-UBIQUINONE OXIDOREDUCTASE CHAIN 2"/>
    <property type="match status" value="1"/>
</dbReference>
<dbReference type="GO" id="GO:0005743">
    <property type="term" value="C:mitochondrial inner membrane"/>
    <property type="evidence" value="ECO:0007669"/>
    <property type="project" value="UniProtKB-SubCell"/>
</dbReference>
<feature type="transmembrane region" description="Helical" evidence="18">
    <location>
        <begin position="39"/>
        <end position="58"/>
    </location>
</feature>
<sequence length="333" mass="36132">MKKFMGSVMSVNIYNPFYLLSGFLLIGGILVTLSTDSKISGWLGMEINVMGFLGVLSVRGFMNISVGLKYFIIQVLGSGLFLMGVLVFYSGYFSLNHLMLQVSGWMVEMGLFCKAGIFPFHGWVPSVINSGDWISGWLVMSLQKLAPIIMVSVWSSSLFIYMGLVGLSVVGSLGGLNQMSVRGILAYSSFVHGGWMLVALIHSNELFFLYFLGYMVQLSVVVGICYDLDVQKSASMKMSFLGGVMSLSLGGLPPMGGFLFKLSVFLSVSNLGVLVAPVVGSVVSLLFYLRMMNGFMLGHSLGWSNSLASMASLFLVFNGVCYIGFGMIFGLFS</sequence>
<feature type="transmembrane region" description="Helical" evidence="18">
    <location>
        <begin position="207"/>
        <end position="228"/>
    </location>
</feature>
<feature type="domain" description="NADH:quinone oxidoreductase/Mrp antiporter transmembrane" evidence="19">
    <location>
        <begin position="40"/>
        <end position="285"/>
    </location>
</feature>
<dbReference type="AlphaFoldDB" id="A0A343DSA2"/>
<feature type="transmembrane region" description="Helical" evidence="18">
    <location>
        <begin position="12"/>
        <end position="33"/>
    </location>
</feature>
<keyword evidence="6" id="KW-0679">Respiratory chain</keyword>
<evidence type="ECO:0000256" key="13">
    <source>
        <dbReference type="ARBA" id="ARBA00023075"/>
    </source>
</evidence>
<dbReference type="EMBL" id="KY242717">
    <property type="protein sequence ID" value="ASB29938.1"/>
    <property type="molecule type" value="Genomic_DNA"/>
</dbReference>
<evidence type="ECO:0000256" key="14">
    <source>
        <dbReference type="ARBA" id="ARBA00023128"/>
    </source>
</evidence>
<keyword evidence="8" id="KW-0999">Mitochondrion inner membrane</keyword>
<evidence type="ECO:0000313" key="20">
    <source>
        <dbReference type="EMBL" id="ASB29938.1"/>
    </source>
</evidence>
<keyword evidence="5" id="KW-0813">Transport</keyword>
<evidence type="ECO:0000256" key="7">
    <source>
        <dbReference type="ARBA" id="ARBA00022692"/>
    </source>
</evidence>
<evidence type="ECO:0000256" key="2">
    <source>
        <dbReference type="ARBA" id="ARBA00007012"/>
    </source>
</evidence>
<dbReference type="Pfam" id="PF00361">
    <property type="entry name" value="Proton_antipo_M"/>
    <property type="match status" value="1"/>
</dbReference>
<dbReference type="GeneID" id="35199325"/>
<keyword evidence="15 18" id="KW-0472">Membrane</keyword>
<dbReference type="RefSeq" id="YP_009446138.1">
    <property type="nucleotide sequence ID" value="NC_036486.1"/>
</dbReference>
<evidence type="ECO:0000256" key="8">
    <source>
        <dbReference type="ARBA" id="ARBA00022792"/>
    </source>
</evidence>
<dbReference type="GO" id="GO:0006120">
    <property type="term" value="P:mitochondrial electron transport, NADH to ubiquinone"/>
    <property type="evidence" value="ECO:0007669"/>
    <property type="project" value="TreeGrafter"/>
</dbReference>
<keyword evidence="10" id="KW-0249">Electron transport</keyword>
<evidence type="ECO:0000256" key="9">
    <source>
        <dbReference type="ARBA" id="ARBA00022967"/>
    </source>
</evidence>
<geneLocation type="mitochondrion" evidence="20"/>
<dbReference type="PANTHER" id="PTHR46552:SF1">
    <property type="entry name" value="NADH-UBIQUINONE OXIDOREDUCTASE CHAIN 2"/>
    <property type="match status" value="1"/>
</dbReference>
<gene>
    <name evidence="20" type="primary">ND2</name>
</gene>
<evidence type="ECO:0000259" key="19">
    <source>
        <dbReference type="Pfam" id="PF00361"/>
    </source>
</evidence>
<evidence type="ECO:0000256" key="16">
    <source>
        <dbReference type="ARBA" id="ARBA00031028"/>
    </source>
</evidence>
<evidence type="ECO:0000256" key="15">
    <source>
        <dbReference type="ARBA" id="ARBA00023136"/>
    </source>
</evidence>
<comment type="similarity">
    <text evidence="2">Belongs to the complex I subunit 2 family.</text>
</comment>
<feature type="transmembrane region" description="Helical" evidence="18">
    <location>
        <begin position="266"/>
        <end position="289"/>
    </location>
</feature>
<reference evidence="20" key="1">
    <citation type="submission" date="2016-11" db="EMBL/GenBank/DDBJ databases">
        <title>Primary genomic insights into the adaptation strategy of deep-sea mussel by comparative genomics.</title>
        <authorList>
            <person name="Minxiao W."/>
            <person name="Ping Z."/>
            <person name="Yan S."/>
            <person name="Chaolun L."/>
            <person name="Sun S."/>
        </authorList>
    </citation>
    <scope>NUCLEOTIDE SEQUENCE</scope>
    <source>
        <tissue evidence="20">Adductor</tissue>
    </source>
</reference>
<evidence type="ECO:0000256" key="6">
    <source>
        <dbReference type="ARBA" id="ARBA00022660"/>
    </source>
</evidence>
<evidence type="ECO:0000256" key="12">
    <source>
        <dbReference type="ARBA" id="ARBA00023027"/>
    </source>
</evidence>
<comment type="subcellular location">
    <subcellularLocation>
        <location evidence="1">Mitochondrion inner membrane</location>
        <topology evidence="1">Multi-pass membrane protein</topology>
    </subcellularLocation>
</comment>
<evidence type="ECO:0000256" key="3">
    <source>
        <dbReference type="ARBA" id="ARBA00012944"/>
    </source>
</evidence>
<dbReference type="InterPro" id="IPR001750">
    <property type="entry name" value="ND/Mrp_TM"/>
</dbReference>
<feature type="transmembrane region" description="Helical" evidence="18">
    <location>
        <begin position="310"/>
        <end position="332"/>
    </location>
</feature>
<keyword evidence="12" id="KW-0520">NAD</keyword>
<protein>
    <recommendedName>
        <fullName evidence="4">NADH-ubiquinone oxidoreductase chain 2</fullName>
        <ecNumber evidence="3">7.1.1.2</ecNumber>
    </recommendedName>
    <alternativeName>
        <fullName evidence="16">NADH dehydrogenase subunit 2</fullName>
    </alternativeName>
</protein>
<keyword evidence="11 18" id="KW-1133">Transmembrane helix</keyword>
<feature type="transmembrane region" description="Helical" evidence="18">
    <location>
        <begin position="145"/>
        <end position="171"/>
    </location>
</feature>
<comment type="catalytic activity">
    <reaction evidence="17">
        <text>a ubiquinone + NADH + 5 H(+)(in) = a ubiquinol + NAD(+) + 4 H(+)(out)</text>
        <dbReference type="Rhea" id="RHEA:29091"/>
        <dbReference type="Rhea" id="RHEA-COMP:9565"/>
        <dbReference type="Rhea" id="RHEA-COMP:9566"/>
        <dbReference type="ChEBI" id="CHEBI:15378"/>
        <dbReference type="ChEBI" id="CHEBI:16389"/>
        <dbReference type="ChEBI" id="CHEBI:17976"/>
        <dbReference type="ChEBI" id="CHEBI:57540"/>
        <dbReference type="ChEBI" id="CHEBI:57945"/>
        <dbReference type="EC" id="7.1.1.2"/>
    </reaction>
</comment>
<dbReference type="GO" id="GO:0008137">
    <property type="term" value="F:NADH dehydrogenase (ubiquinone) activity"/>
    <property type="evidence" value="ECO:0007669"/>
    <property type="project" value="UniProtKB-EC"/>
</dbReference>
<evidence type="ECO:0000256" key="10">
    <source>
        <dbReference type="ARBA" id="ARBA00022982"/>
    </source>
</evidence>
<dbReference type="EC" id="7.1.1.2" evidence="3"/>
<accession>A0A343DSA2</accession>
<evidence type="ECO:0000256" key="1">
    <source>
        <dbReference type="ARBA" id="ARBA00004448"/>
    </source>
</evidence>
<feature type="transmembrane region" description="Helical" evidence="18">
    <location>
        <begin position="183"/>
        <end position="201"/>
    </location>
</feature>
<dbReference type="CTD" id="4536"/>